<dbReference type="AlphaFoldDB" id="A0A2A6BZ51"/>
<evidence type="ECO:0000313" key="8">
    <source>
        <dbReference type="Proteomes" id="UP000005239"/>
    </source>
</evidence>
<feature type="compositionally biased region" description="Low complexity" evidence="6">
    <location>
        <begin position="152"/>
        <end position="177"/>
    </location>
</feature>
<keyword evidence="3" id="KW-0649">Protein kinase inhibitor</keyword>
<gene>
    <name evidence="7" type="primary">WBGene00278321</name>
</gene>
<accession>A0A2A6BZ51</accession>
<dbReference type="Gene3D" id="4.10.365.10">
    <property type="entry name" value="p27"/>
    <property type="match status" value="1"/>
</dbReference>
<accession>A0A8R1UVU8</accession>
<dbReference type="GO" id="GO:0004861">
    <property type="term" value="F:cyclin-dependent protein serine/threonine kinase inhibitor activity"/>
    <property type="evidence" value="ECO:0007669"/>
    <property type="project" value="InterPro"/>
</dbReference>
<sequence>MSSSSSSRIIKKSRLSSARRCLFGRPSKEETESWLSSVSQMIRRRDESKWGFSFEREMPLPSSSSPYSYQMVDASSVPSFYRLTRYETSSPRSSSSSPMEEDRMDISMESLHESSSDESFSSTSSDPPVTPRKSCKKRQAKITSFYMHRRSIGSISKSSTPSSSSSSLPIPSAIQPI</sequence>
<feature type="compositionally biased region" description="Basic and acidic residues" evidence="6">
    <location>
        <begin position="100"/>
        <end position="115"/>
    </location>
</feature>
<dbReference type="GO" id="GO:0045930">
    <property type="term" value="P:negative regulation of mitotic cell cycle"/>
    <property type="evidence" value="ECO:0000318"/>
    <property type="project" value="GO_Central"/>
</dbReference>
<evidence type="ECO:0000256" key="3">
    <source>
        <dbReference type="ARBA" id="ARBA00023013"/>
    </source>
</evidence>
<dbReference type="Proteomes" id="UP000005239">
    <property type="component" value="Unassembled WGS sequence"/>
</dbReference>
<dbReference type="GO" id="GO:0005634">
    <property type="term" value="C:nucleus"/>
    <property type="evidence" value="ECO:0007669"/>
    <property type="project" value="UniProtKB-SubCell"/>
</dbReference>
<feature type="compositionally biased region" description="Low complexity" evidence="6">
    <location>
        <begin position="89"/>
        <end position="98"/>
    </location>
</feature>
<reference evidence="7" key="2">
    <citation type="submission" date="2022-06" db="UniProtKB">
        <authorList>
            <consortium name="EnsemblMetazoa"/>
        </authorList>
    </citation>
    <scope>IDENTIFICATION</scope>
    <source>
        <strain evidence="7">PS312</strain>
    </source>
</reference>
<protein>
    <submittedName>
        <fullName evidence="7">Cki-1</fullName>
    </submittedName>
</protein>
<comment type="subcellular location">
    <subcellularLocation>
        <location evidence="1">Nucleus</location>
    </subcellularLocation>
</comment>
<evidence type="ECO:0000256" key="5">
    <source>
        <dbReference type="ARBA" id="ARBA00023306"/>
    </source>
</evidence>
<keyword evidence="4" id="KW-0539">Nucleus</keyword>
<dbReference type="EnsemblMetazoa" id="PPA39952.1">
    <property type="protein sequence ID" value="PPA39952.1"/>
    <property type="gene ID" value="WBGene00278321"/>
</dbReference>
<keyword evidence="8" id="KW-1185">Reference proteome</keyword>
<comment type="similarity">
    <text evidence="2">Belongs to the CDI family.</text>
</comment>
<evidence type="ECO:0000256" key="6">
    <source>
        <dbReference type="SAM" id="MobiDB-lite"/>
    </source>
</evidence>
<evidence type="ECO:0000313" key="7">
    <source>
        <dbReference type="EnsemblMetazoa" id="PPA39952.1"/>
    </source>
</evidence>
<evidence type="ECO:0000256" key="4">
    <source>
        <dbReference type="ARBA" id="ARBA00023242"/>
    </source>
</evidence>
<dbReference type="Pfam" id="PF02234">
    <property type="entry name" value="CDI"/>
    <property type="match status" value="1"/>
</dbReference>
<dbReference type="PANTHER" id="PTHR10265">
    <property type="entry name" value="CYCLIN-DEPENDENT KINASE INHIBITOR 1"/>
    <property type="match status" value="1"/>
</dbReference>
<dbReference type="PANTHER" id="PTHR10265:SF46">
    <property type="entry name" value="CYCLIN-DEPENDENT KINASE INHIBITOR 1"/>
    <property type="match status" value="1"/>
</dbReference>
<dbReference type="OrthoDB" id="6373236at2759"/>
<reference evidence="8" key="1">
    <citation type="journal article" date="2008" name="Nat. Genet.">
        <title>The Pristionchus pacificus genome provides a unique perspective on nematode lifestyle and parasitism.</title>
        <authorList>
            <person name="Dieterich C."/>
            <person name="Clifton S.W."/>
            <person name="Schuster L.N."/>
            <person name="Chinwalla A."/>
            <person name="Delehaunty K."/>
            <person name="Dinkelacker I."/>
            <person name="Fulton L."/>
            <person name="Fulton R."/>
            <person name="Godfrey J."/>
            <person name="Minx P."/>
            <person name="Mitreva M."/>
            <person name="Roeseler W."/>
            <person name="Tian H."/>
            <person name="Witte H."/>
            <person name="Yang S.P."/>
            <person name="Wilson R.K."/>
            <person name="Sommer R.J."/>
        </authorList>
    </citation>
    <scope>NUCLEOTIDE SEQUENCE [LARGE SCALE GENOMIC DNA]</scope>
    <source>
        <strain evidence="8">PS312</strain>
    </source>
</reference>
<dbReference type="InterPro" id="IPR003175">
    <property type="entry name" value="CDI_dom"/>
</dbReference>
<keyword evidence="5" id="KW-0131">Cell cycle</keyword>
<proteinExistence type="inferred from homology"/>
<evidence type="ECO:0000256" key="2">
    <source>
        <dbReference type="ARBA" id="ARBA00006726"/>
    </source>
</evidence>
<dbReference type="InterPro" id="IPR044898">
    <property type="entry name" value="CDI_dom_sf"/>
</dbReference>
<name>A0A2A6BZ51_PRIPA</name>
<feature type="region of interest" description="Disordered" evidence="6">
    <location>
        <begin position="86"/>
        <end position="177"/>
    </location>
</feature>
<organism evidence="7 8">
    <name type="scientific">Pristionchus pacificus</name>
    <name type="common">Parasitic nematode worm</name>
    <dbReference type="NCBI Taxonomy" id="54126"/>
    <lineage>
        <taxon>Eukaryota</taxon>
        <taxon>Metazoa</taxon>
        <taxon>Ecdysozoa</taxon>
        <taxon>Nematoda</taxon>
        <taxon>Chromadorea</taxon>
        <taxon>Rhabditida</taxon>
        <taxon>Rhabditina</taxon>
        <taxon>Diplogasteromorpha</taxon>
        <taxon>Diplogasteroidea</taxon>
        <taxon>Neodiplogasteridae</taxon>
        <taxon>Pristionchus</taxon>
    </lineage>
</organism>
<evidence type="ECO:0000256" key="1">
    <source>
        <dbReference type="ARBA" id="ARBA00004123"/>
    </source>
</evidence>